<evidence type="ECO:0000259" key="2">
    <source>
        <dbReference type="PROSITE" id="PS50902"/>
    </source>
</evidence>
<reference evidence="3 4" key="1">
    <citation type="submission" date="2017-04" db="EMBL/GenBank/DDBJ databases">
        <authorList>
            <person name="Afonso C.L."/>
            <person name="Miller P.J."/>
            <person name="Scott M.A."/>
            <person name="Spackman E."/>
            <person name="Goraichik I."/>
            <person name="Dimitrov K.M."/>
            <person name="Suarez D.L."/>
            <person name="Swayne D.E."/>
        </authorList>
    </citation>
    <scope>NUCLEOTIDE SEQUENCE [LARGE SCALE GENOMIC DNA]</scope>
    <source>
        <strain evidence="3 4">DSM 5090</strain>
    </source>
</reference>
<feature type="domain" description="Flavodoxin-like" evidence="2">
    <location>
        <begin position="59"/>
        <end position="211"/>
    </location>
</feature>
<keyword evidence="4" id="KW-1185">Reference proteome</keyword>
<dbReference type="GO" id="GO:0009055">
    <property type="term" value="F:electron transfer activity"/>
    <property type="evidence" value="ECO:0007669"/>
    <property type="project" value="InterPro"/>
</dbReference>
<dbReference type="InterPro" id="IPR008254">
    <property type="entry name" value="Flavodoxin/NO_synth"/>
</dbReference>
<name>A0A1W1ZAX5_9FIRM</name>
<evidence type="ECO:0000313" key="4">
    <source>
        <dbReference type="Proteomes" id="UP000192738"/>
    </source>
</evidence>
<dbReference type="PANTHER" id="PTHR39201">
    <property type="entry name" value="EXPORTED PROTEIN-RELATED"/>
    <property type="match status" value="1"/>
</dbReference>
<dbReference type="PROSITE" id="PS50902">
    <property type="entry name" value="FLAVODOXIN_LIKE"/>
    <property type="match status" value="1"/>
</dbReference>
<dbReference type="EMBL" id="FWXI01000003">
    <property type="protein sequence ID" value="SMC45564.1"/>
    <property type="molecule type" value="Genomic_DNA"/>
</dbReference>
<dbReference type="InterPro" id="IPR001226">
    <property type="entry name" value="Flavodoxin_CS"/>
</dbReference>
<dbReference type="Pfam" id="PF12682">
    <property type="entry name" value="Flavodoxin_4"/>
    <property type="match status" value="1"/>
</dbReference>
<dbReference type="PANTHER" id="PTHR39201:SF1">
    <property type="entry name" value="FLAVODOXIN-LIKE DOMAIN-CONTAINING PROTEIN"/>
    <property type="match status" value="1"/>
</dbReference>
<evidence type="ECO:0000256" key="1">
    <source>
        <dbReference type="SAM" id="SignalP"/>
    </source>
</evidence>
<dbReference type="PROSITE" id="PS00201">
    <property type="entry name" value="FLAVODOXIN"/>
    <property type="match status" value="1"/>
</dbReference>
<dbReference type="GO" id="GO:0010181">
    <property type="term" value="F:FMN binding"/>
    <property type="evidence" value="ECO:0007669"/>
    <property type="project" value="InterPro"/>
</dbReference>
<feature type="signal peptide" evidence="1">
    <location>
        <begin position="1"/>
        <end position="19"/>
    </location>
</feature>
<dbReference type="Proteomes" id="UP000192738">
    <property type="component" value="Unassembled WGS sequence"/>
</dbReference>
<dbReference type="Gene3D" id="3.40.50.360">
    <property type="match status" value="1"/>
</dbReference>
<accession>A0A1W1ZAX5</accession>
<dbReference type="RefSeq" id="WP_084574496.1">
    <property type="nucleotide sequence ID" value="NZ_CP155572.1"/>
</dbReference>
<organism evidence="3 4">
    <name type="scientific">Sporomusa malonica</name>
    <dbReference type="NCBI Taxonomy" id="112901"/>
    <lineage>
        <taxon>Bacteria</taxon>
        <taxon>Bacillati</taxon>
        <taxon>Bacillota</taxon>
        <taxon>Negativicutes</taxon>
        <taxon>Selenomonadales</taxon>
        <taxon>Sporomusaceae</taxon>
        <taxon>Sporomusa</taxon>
    </lineage>
</organism>
<keyword evidence="1" id="KW-0732">Signal</keyword>
<sequence length="214" mass="23362">MKIKYIVQAFAVLAAIAFATVGILQKPDAVSETSKAPQQTAAVSSQKGEKTPSIQKKKALVVYFSYTGNTRILAEQIRQNVGGDIFELQPATPYSTDYATVEKQGKQEVESGYKPPLKAKVENLASYDVIFVGTPIWWYTIAPPVATFLAESDLAGKTIIPFCTHGGYGAGHNLEDIKKLAPKAQVLDELVLRGNSKYEQKDIFAWLSKVGFGE</sequence>
<feature type="chain" id="PRO_5038508971" evidence="1">
    <location>
        <begin position="20"/>
        <end position="214"/>
    </location>
</feature>
<protein>
    <submittedName>
        <fullName evidence="3">Flavodoxin</fullName>
    </submittedName>
</protein>
<dbReference type="OrthoDB" id="9806505at2"/>
<dbReference type="STRING" id="112901.SAMN04488500_103151"/>
<dbReference type="SUPFAM" id="SSF52218">
    <property type="entry name" value="Flavoproteins"/>
    <property type="match status" value="1"/>
</dbReference>
<gene>
    <name evidence="3" type="ORF">SAMN04488500_103151</name>
</gene>
<dbReference type="GO" id="GO:0016651">
    <property type="term" value="F:oxidoreductase activity, acting on NAD(P)H"/>
    <property type="evidence" value="ECO:0007669"/>
    <property type="project" value="UniProtKB-ARBA"/>
</dbReference>
<dbReference type="AlphaFoldDB" id="A0A1W1ZAX5"/>
<proteinExistence type="predicted"/>
<evidence type="ECO:0000313" key="3">
    <source>
        <dbReference type="EMBL" id="SMC45564.1"/>
    </source>
</evidence>
<dbReference type="InterPro" id="IPR029039">
    <property type="entry name" value="Flavoprotein-like_sf"/>
</dbReference>